<keyword evidence="2" id="KW-0732">Signal</keyword>
<sequence>MLHMRLVAAALLAFSLTGCVARTALDIVTLPVKVVGSGVDAVTTSQSEADQNRGRKIRKREECEGREMRRAEKQDREPDYSRCD</sequence>
<name>A0A2P7QV80_9SPHN</name>
<evidence type="ECO:0000256" key="2">
    <source>
        <dbReference type="SAM" id="SignalP"/>
    </source>
</evidence>
<evidence type="ECO:0000256" key="1">
    <source>
        <dbReference type="SAM" id="MobiDB-lite"/>
    </source>
</evidence>
<dbReference type="OrthoDB" id="7428913at2"/>
<evidence type="ECO:0000313" key="3">
    <source>
        <dbReference type="EMBL" id="PSJ41887.1"/>
    </source>
</evidence>
<organism evidence="3 4">
    <name type="scientific">Allosphingosinicella deserti</name>
    <dbReference type="NCBI Taxonomy" id="2116704"/>
    <lineage>
        <taxon>Bacteria</taxon>
        <taxon>Pseudomonadati</taxon>
        <taxon>Pseudomonadota</taxon>
        <taxon>Alphaproteobacteria</taxon>
        <taxon>Sphingomonadales</taxon>
        <taxon>Sphingomonadaceae</taxon>
        <taxon>Allosphingosinicella</taxon>
    </lineage>
</organism>
<proteinExistence type="predicted"/>
<comment type="caution">
    <text evidence="3">The sequence shown here is derived from an EMBL/GenBank/DDBJ whole genome shotgun (WGS) entry which is preliminary data.</text>
</comment>
<gene>
    <name evidence="3" type="ORF">C7I55_06365</name>
</gene>
<dbReference type="EMBL" id="PXYI01000002">
    <property type="protein sequence ID" value="PSJ41887.1"/>
    <property type="molecule type" value="Genomic_DNA"/>
</dbReference>
<protein>
    <recommendedName>
        <fullName evidence="5">Lipoprotein</fullName>
    </recommendedName>
</protein>
<feature type="region of interest" description="Disordered" evidence="1">
    <location>
        <begin position="44"/>
        <end position="84"/>
    </location>
</feature>
<accession>A0A2P7QV80</accession>
<feature type="compositionally biased region" description="Basic and acidic residues" evidence="1">
    <location>
        <begin position="59"/>
        <end position="84"/>
    </location>
</feature>
<reference evidence="3 4" key="1">
    <citation type="submission" date="2018-03" db="EMBL/GenBank/DDBJ databases">
        <title>The draft genome of Sphingosinicella sp. GL-C-18.</title>
        <authorList>
            <person name="Liu L."/>
            <person name="Li L."/>
            <person name="Liang L."/>
            <person name="Zhang X."/>
            <person name="Wang T."/>
        </authorList>
    </citation>
    <scope>NUCLEOTIDE SEQUENCE [LARGE SCALE GENOMIC DNA]</scope>
    <source>
        <strain evidence="3 4">GL-C-18</strain>
    </source>
</reference>
<feature type="signal peptide" evidence="2">
    <location>
        <begin position="1"/>
        <end position="20"/>
    </location>
</feature>
<dbReference type="AlphaFoldDB" id="A0A2P7QV80"/>
<evidence type="ECO:0008006" key="5">
    <source>
        <dbReference type="Google" id="ProtNLM"/>
    </source>
</evidence>
<dbReference type="PROSITE" id="PS51257">
    <property type="entry name" value="PROKAR_LIPOPROTEIN"/>
    <property type="match status" value="1"/>
</dbReference>
<feature type="chain" id="PRO_5015173751" description="Lipoprotein" evidence="2">
    <location>
        <begin position="21"/>
        <end position="84"/>
    </location>
</feature>
<evidence type="ECO:0000313" key="4">
    <source>
        <dbReference type="Proteomes" id="UP000241167"/>
    </source>
</evidence>
<dbReference type="Proteomes" id="UP000241167">
    <property type="component" value="Unassembled WGS sequence"/>
</dbReference>
<keyword evidence="4" id="KW-1185">Reference proteome</keyword>